<dbReference type="EMBL" id="JBHMCA010000067">
    <property type="protein sequence ID" value="MFB9449513.1"/>
    <property type="molecule type" value="Genomic_DNA"/>
</dbReference>
<sequence>MAYSAVVRRLLISCPSDIPRTDLAVVHQAITRWNGVYGEQFGAAVVPISWGENAAAEFGRPPQDAINEQLADRCDCCLALFGNRMGTPSAIAESGTAEEIERLSNGQKYVGILRSRRPINPGTIDLAEAVRLEAYLKSLQRTSLILEYADDAQLARHVDTMLSVVISRDQGRASDLLTKSRVAEVWARLVREGNQWLLVLHNTGDAVASEVTVAVDNAQWRIMTDHHEMAPLVQALPPGGEIRFLVIAGFSAPRTALCTVTWKDERGRQTNSASVRLV</sequence>
<dbReference type="Proteomes" id="UP001589608">
    <property type="component" value="Unassembled WGS sequence"/>
</dbReference>
<accession>A0ABV5MKW6</accession>
<organism evidence="1 2">
    <name type="scientific">Dactylosporangium vinaceum</name>
    <dbReference type="NCBI Taxonomy" id="53362"/>
    <lineage>
        <taxon>Bacteria</taxon>
        <taxon>Bacillati</taxon>
        <taxon>Actinomycetota</taxon>
        <taxon>Actinomycetes</taxon>
        <taxon>Micromonosporales</taxon>
        <taxon>Micromonosporaceae</taxon>
        <taxon>Dactylosporangium</taxon>
    </lineage>
</organism>
<dbReference type="RefSeq" id="WP_223094517.1">
    <property type="nucleotide sequence ID" value="NZ_CP061913.1"/>
</dbReference>
<evidence type="ECO:0000313" key="2">
    <source>
        <dbReference type="Proteomes" id="UP001589608"/>
    </source>
</evidence>
<evidence type="ECO:0000313" key="1">
    <source>
        <dbReference type="EMBL" id="MFB9449513.1"/>
    </source>
</evidence>
<comment type="caution">
    <text evidence="1">The sequence shown here is derived from an EMBL/GenBank/DDBJ whole genome shotgun (WGS) entry which is preliminary data.</text>
</comment>
<reference evidence="1 2" key="1">
    <citation type="submission" date="2024-09" db="EMBL/GenBank/DDBJ databases">
        <authorList>
            <person name="Sun Q."/>
            <person name="Mori K."/>
        </authorList>
    </citation>
    <scope>NUCLEOTIDE SEQUENCE [LARGE SCALE GENOMIC DNA]</scope>
    <source>
        <strain evidence="1 2">JCM 3307</strain>
    </source>
</reference>
<evidence type="ECO:0008006" key="3">
    <source>
        <dbReference type="Google" id="ProtNLM"/>
    </source>
</evidence>
<name>A0ABV5MKW6_9ACTN</name>
<proteinExistence type="predicted"/>
<keyword evidence="2" id="KW-1185">Reference proteome</keyword>
<gene>
    <name evidence="1" type="ORF">ACFFTR_41085</name>
</gene>
<protein>
    <recommendedName>
        <fullName evidence="3">DUF4062 domain-containing protein</fullName>
    </recommendedName>
</protein>